<dbReference type="SUPFAM" id="SSF54506">
    <property type="entry name" value="Diaminopimelate epimerase-like"/>
    <property type="match status" value="1"/>
</dbReference>
<sequence length="187" mass="19720">MVRLDVTIDETGKQLISFELPQPKSEPFDAQRIDELEASLGAPVSREHPPILVDVGARWVVVQLASAQQVIANEPDLQSMKVSNLRDRATGVIVFGKYASGGIADLEVRAFAPACGVSEDPVCGSGNGAMAAIIRPTGQAETFGSQFRASQGQILGRAGFMNLEVSDAVVKVGGEAVTCINGLITLR</sequence>
<accession>A0AAQ2DEN0</accession>
<dbReference type="Pfam" id="PF02567">
    <property type="entry name" value="PhzC-PhzF"/>
    <property type="match status" value="1"/>
</dbReference>
<dbReference type="Gene3D" id="3.10.310.10">
    <property type="entry name" value="Diaminopimelate Epimerase, Chain A, domain 1"/>
    <property type="match status" value="2"/>
</dbReference>
<evidence type="ECO:0000313" key="2">
    <source>
        <dbReference type="EMBL" id="THF34521.1"/>
    </source>
</evidence>
<name>A0AAQ2DEN0_9PSED</name>
<dbReference type="PANTHER" id="PTHR13774:SF32">
    <property type="entry name" value="ANTISENSE-ENHANCING SEQUENCE 1"/>
    <property type="match status" value="1"/>
</dbReference>
<organism evidence="2 3">
    <name type="scientific">Pseudomonas atacamensis</name>
    <dbReference type="NCBI Taxonomy" id="2565368"/>
    <lineage>
        <taxon>Bacteria</taxon>
        <taxon>Pseudomonadati</taxon>
        <taxon>Pseudomonadota</taxon>
        <taxon>Gammaproteobacteria</taxon>
        <taxon>Pseudomonadales</taxon>
        <taxon>Pseudomonadaceae</taxon>
        <taxon>Pseudomonas</taxon>
    </lineage>
</organism>
<comment type="caution">
    <text evidence="2">The sequence shown here is derived from an EMBL/GenBank/DDBJ whole genome shotgun (WGS) entry which is preliminary data.</text>
</comment>
<evidence type="ECO:0000256" key="1">
    <source>
        <dbReference type="ARBA" id="ARBA00008270"/>
    </source>
</evidence>
<dbReference type="EMBL" id="SSBS01000002">
    <property type="protein sequence ID" value="THF34521.1"/>
    <property type="molecule type" value="Genomic_DNA"/>
</dbReference>
<gene>
    <name evidence="2" type="ORF">E5170_09735</name>
</gene>
<dbReference type="GO" id="GO:0005737">
    <property type="term" value="C:cytoplasm"/>
    <property type="evidence" value="ECO:0007669"/>
    <property type="project" value="TreeGrafter"/>
</dbReference>
<dbReference type="GO" id="GO:0016853">
    <property type="term" value="F:isomerase activity"/>
    <property type="evidence" value="ECO:0007669"/>
    <property type="project" value="TreeGrafter"/>
</dbReference>
<dbReference type="Proteomes" id="UP000310574">
    <property type="component" value="Unassembled WGS sequence"/>
</dbReference>
<dbReference type="AlphaFoldDB" id="A0AAQ2DEN0"/>
<dbReference type="InterPro" id="IPR003719">
    <property type="entry name" value="Phenazine_PhzF-like"/>
</dbReference>
<comment type="similarity">
    <text evidence="1">Belongs to the PhzF family.</text>
</comment>
<reference evidence="2 3" key="1">
    <citation type="submission" date="2019-04" db="EMBL/GenBank/DDBJ databases">
        <title>Draft genome sequence of Pseudomonas sp. M7D1 isolated from rhizosphere of plant the flowery desert.</title>
        <authorList>
            <person name="Poblete-Morales M."/>
            <person name="Plaza N."/>
            <person name="Corsini G."/>
            <person name="Silva E."/>
        </authorList>
    </citation>
    <scope>NUCLEOTIDE SEQUENCE [LARGE SCALE GENOMIC DNA]</scope>
    <source>
        <strain evidence="2 3">M7D1</strain>
    </source>
</reference>
<dbReference type="PANTHER" id="PTHR13774">
    <property type="entry name" value="PHENAZINE BIOSYNTHESIS PROTEIN"/>
    <property type="match status" value="1"/>
</dbReference>
<evidence type="ECO:0000313" key="3">
    <source>
        <dbReference type="Proteomes" id="UP000310574"/>
    </source>
</evidence>
<proteinExistence type="inferred from homology"/>
<dbReference type="NCBIfam" id="TIGR00654">
    <property type="entry name" value="PhzF_family"/>
    <property type="match status" value="1"/>
</dbReference>
<protein>
    <submittedName>
        <fullName evidence="2">PhzF family phenazine biosynthesis protein</fullName>
    </submittedName>
</protein>